<keyword evidence="3" id="KW-1185">Reference proteome</keyword>
<organism evidence="2 3">
    <name type="scientific">Mucilaginibacter frigoritolerans</name>
    <dbReference type="NCBI Taxonomy" id="652788"/>
    <lineage>
        <taxon>Bacteria</taxon>
        <taxon>Pseudomonadati</taxon>
        <taxon>Bacteroidota</taxon>
        <taxon>Sphingobacteriia</taxon>
        <taxon>Sphingobacteriales</taxon>
        <taxon>Sphingobacteriaceae</taxon>
        <taxon>Mucilaginibacter</taxon>
    </lineage>
</organism>
<evidence type="ECO:0000313" key="3">
    <source>
        <dbReference type="Proteomes" id="UP000317010"/>
    </source>
</evidence>
<reference evidence="2 3" key="1">
    <citation type="submission" date="2019-07" db="EMBL/GenBank/DDBJ databases">
        <title>Genomic Encyclopedia of Archaeal and Bacterial Type Strains, Phase II (KMG-II): from individual species to whole genera.</title>
        <authorList>
            <person name="Goeker M."/>
        </authorList>
    </citation>
    <scope>NUCLEOTIDE SEQUENCE [LARGE SCALE GENOMIC DNA]</scope>
    <source>
        <strain evidence="2 3">ATCC BAA-1854</strain>
    </source>
</reference>
<feature type="signal peptide" evidence="1">
    <location>
        <begin position="1"/>
        <end position="23"/>
    </location>
</feature>
<accession>A0A562UAV0</accession>
<evidence type="ECO:0000313" key="2">
    <source>
        <dbReference type="EMBL" id="TWJ02241.1"/>
    </source>
</evidence>
<dbReference type="Proteomes" id="UP000317010">
    <property type="component" value="Unassembled WGS sequence"/>
</dbReference>
<feature type="chain" id="PRO_5022045945" description="Carboxypeptidase-like protein" evidence="1">
    <location>
        <begin position="24"/>
        <end position="316"/>
    </location>
</feature>
<gene>
    <name evidence="2" type="ORF">JN11_01213</name>
</gene>
<dbReference type="SUPFAM" id="SSF49452">
    <property type="entry name" value="Starch-binding domain-like"/>
    <property type="match status" value="1"/>
</dbReference>
<dbReference type="AlphaFoldDB" id="A0A562UAV0"/>
<proteinExistence type="predicted"/>
<evidence type="ECO:0008006" key="4">
    <source>
        <dbReference type="Google" id="ProtNLM"/>
    </source>
</evidence>
<keyword evidence="1" id="KW-0732">Signal</keyword>
<sequence>MKKVILTGLFVLSGMFAFSQTVAVSGTVSDQNGKPVPFAFISDSQHPYATFSDRDGRFTLMADPISNLIITATTFPESRVAIDTHADMKIILPGTIPGNIPKVKNVFKDKESSVNMTENSLTRIGNHQDTLHGSRFLFGNWVHGYGITPKNLVKQNDGYLFNYDKMEGNLIFTSDGGNSVHDVLKEEIKGFILFDDNAQPYVFEDVQAINPKRYVEVLSSGNKYKIYKDLGTKFIKSNYTTNGISSSGNNYDEYADESVYYVVKLPDGQPQKISLRKKAIKTVFAADADKVNKFLADNDTDIDDAYLKKLGDYMNQ</sequence>
<evidence type="ECO:0000256" key="1">
    <source>
        <dbReference type="SAM" id="SignalP"/>
    </source>
</evidence>
<comment type="caution">
    <text evidence="2">The sequence shown here is derived from an EMBL/GenBank/DDBJ whole genome shotgun (WGS) entry which is preliminary data.</text>
</comment>
<dbReference type="OrthoDB" id="787919at2"/>
<dbReference type="RefSeq" id="WP_144910626.1">
    <property type="nucleotide sequence ID" value="NZ_VLLI01000003.1"/>
</dbReference>
<protein>
    <recommendedName>
        <fullName evidence="4">Carboxypeptidase-like protein</fullName>
    </recommendedName>
</protein>
<name>A0A562UAV0_9SPHI</name>
<dbReference type="GO" id="GO:0030246">
    <property type="term" value="F:carbohydrate binding"/>
    <property type="evidence" value="ECO:0007669"/>
    <property type="project" value="InterPro"/>
</dbReference>
<dbReference type="InterPro" id="IPR013784">
    <property type="entry name" value="Carb-bd-like_fold"/>
</dbReference>
<dbReference type="EMBL" id="VLLI01000003">
    <property type="protein sequence ID" value="TWJ02241.1"/>
    <property type="molecule type" value="Genomic_DNA"/>
</dbReference>